<feature type="domain" description="SXP/RAL-2 family protein Ani s 5-like cation-binding" evidence="1">
    <location>
        <begin position="81"/>
        <end position="142"/>
    </location>
</feature>
<dbReference type="EMBL" id="CP090895">
    <property type="protein sequence ID" value="ULT86603.1"/>
    <property type="molecule type" value="Genomic_DNA"/>
</dbReference>
<sequence>MVLENVNAVVSNFTEVYYKLDSIIFNTTLAEKDREDQIGRLGETFSREVRALLFIARHYRPEDNYSIFEPEESSSFGGPVQKEIVMENVKAVASNITEVHNKLENILTNTKLNSKEKESQIQRLSEIFPREVRVLYFIARHYRPEDTTPVFEMVNGEEAWKSAFGLAPQKNTGSDKFKRYVN</sequence>
<accession>A0AAE9A154</accession>
<evidence type="ECO:0000259" key="1">
    <source>
        <dbReference type="Pfam" id="PF02520"/>
    </source>
</evidence>
<name>A0AAE9A154_CAEBR</name>
<dbReference type="PANTHER" id="PTHR21593:SF6">
    <property type="entry name" value="SXP_RAL-2 FAMILY PROTEIN ANI S 5-LIKE CATION-BINDING DOMAIN-CONTAINING PROTEIN"/>
    <property type="match status" value="1"/>
</dbReference>
<dbReference type="Pfam" id="PF02520">
    <property type="entry name" value="ANIS5_cation-bd"/>
    <property type="match status" value="2"/>
</dbReference>
<dbReference type="InterPro" id="IPR052823">
    <property type="entry name" value="SXP/RAL-2_related"/>
</dbReference>
<reference evidence="2 3" key="1">
    <citation type="submission" date="2022-02" db="EMBL/GenBank/DDBJ databases">
        <title>Chromosome-level reference genomes for two strains of Caenorhabditis briggsae: an improved platform for comparative genomics.</title>
        <authorList>
            <person name="Stevens L."/>
            <person name="Andersen E.C."/>
        </authorList>
    </citation>
    <scope>NUCLEOTIDE SEQUENCE [LARGE SCALE GENOMIC DNA]</scope>
    <source>
        <strain evidence="2">QX1410_ONT</strain>
        <tissue evidence="2">Whole-organism</tissue>
    </source>
</reference>
<evidence type="ECO:0000313" key="3">
    <source>
        <dbReference type="Proteomes" id="UP000827892"/>
    </source>
</evidence>
<feature type="domain" description="SXP/RAL-2 family protein Ani s 5-like cation-binding" evidence="1">
    <location>
        <begin position="2"/>
        <end position="59"/>
    </location>
</feature>
<proteinExistence type="predicted"/>
<dbReference type="PANTHER" id="PTHR21593">
    <property type="entry name" value="PRION-LIKE- Q/N-RICH -DOMAIN-BEARING PROTEIN PROTEIN"/>
    <property type="match status" value="1"/>
</dbReference>
<dbReference type="InterPro" id="IPR003677">
    <property type="entry name" value="ANIS5_cation-bd"/>
</dbReference>
<dbReference type="AlphaFoldDB" id="A0AAE9A154"/>
<gene>
    <name evidence="2" type="ORF">L3Y34_006363</name>
</gene>
<evidence type="ECO:0000313" key="2">
    <source>
        <dbReference type="EMBL" id="ULT86603.1"/>
    </source>
</evidence>
<dbReference type="Proteomes" id="UP000827892">
    <property type="component" value="Chromosome V"/>
</dbReference>
<protein>
    <recommendedName>
        <fullName evidence="1">SXP/RAL-2 family protein Ani s 5-like cation-binding domain-containing protein</fullName>
    </recommendedName>
</protein>
<organism evidence="2 3">
    <name type="scientific">Caenorhabditis briggsae</name>
    <dbReference type="NCBI Taxonomy" id="6238"/>
    <lineage>
        <taxon>Eukaryota</taxon>
        <taxon>Metazoa</taxon>
        <taxon>Ecdysozoa</taxon>
        <taxon>Nematoda</taxon>
        <taxon>Chromadorea</taxon>
        <taxon>Rhabditida</taxon>
        <taxon>Rhabditina</taxon>
        <taxon>Rhabditomorpha</taxon>
        <taxon>Rhabditoidea</taxon>
        <taxon>Rhabditidae</taxon>
        <taxon>Peloderinae</taxon>
        <taxon>Caenorhabditis</taxon>
    </lineage>
</organism>